<name>A0A371FTC3_MUCPR</name>
<keyword evidence="3" id="KW-1185">Reference proteome</keyword>
<dbReference type="AlphaFoldDB" id="A0A371FTC3"/>
<gene>
    <name evidence="2" type="ORF">CR513_37748</name>
</gene>
<comment type="caution">
    <text evidence="2">The sequence shown here is derived from an EMBL/GenBank/DDBJ whole genome shotgun (WGS) entry which is preliminary data.</text>
</comment>
<accession>A0A371FTC3</accession>
<dbReference type="Proteomes" id="UP000257109">
    <property type="component" value="Unassembled WGS sequence"/>
</dbReference>
<sequence length="123" mass="14058">MEMRAEMEQMREHMGQMKYHPPRYHYRNHSRGDLQCGNPRDSNMSPRIHPTVQNATRLDYHRRRTGYRETGSGGVQATQGIINPPQPTYSIGAHMGHNRQTGPTLMAQDAAPSSEEKINSLEE</sequence>
<dbReference type="EMBL" id="QJKJ01007899">
    <property type="protein sequence ID" value="RDX81558.1"/>
    <property type="molecule type" value="Genomic_DNA"/>
</dbReference>
<evidence type="ECO:0000313" key="2">
    <source>
        <dbReference type="EMBL" id="RDX81558.1"/>
    </source>
</evidence>
<feature type="compositionally biased region" description="Polar residues" evidence="1">
    <location>
        <begin position="40"/>
        <end position="56"/>
    </location>
</feature>
<feature type="non-terminal residue" evidence="2">
    <location>
        <position position="1"/>
    </location>
</feature>
<feature type="compositionally biased region" description="Basic residues" evidence="1">
    <location>
        <begin position="20"/>
        <end position="29"/>
    </location>
</feature>
<evidence type="ECO:0000313" key="3">
    <source>
        <dbReference type="Proteomes" id="UP000257109"/>
    </source>
</evidence>
<organism evidence="2 3">
    <name type="scientific">Mucuna pruriens</name>
    <name type="common">Velvet bean</name>
    <name type="synonym">Dolichos pruriens</name>
    <dbReference type="NCBI Taxonomy" id="157652"/>
    <lineage>
        <taxon>Eukaryota</taxon>
        <taxon>Viridiplantae</taxon>
        <taxon>Streptophyta</taxon>
        <taxon>Embryophyta</taxon>
        <taxon>Tracheophyta</taxon>
        <taxon>Spermatophyta</taxon>
        <taxon>Magnoliopsida</taxon>
        <taxon>eudicotyledons</taxon>
        <taxon>Gunneridae</taxon>
        <taxon>Pentapetalae</taxon>
        <taxon>rosids</taxon>
        <taxon>fabids</taxon>
        <taxon>Fabales</taxon>
        <taxon>Fabaceae</taxon>
        <taxon>Papilionoideae</taxon>
        <taxon>50 kb inversion clade</taxon>
        <taxon>NPAAA clade</taxon>
        <taxon>indigoferoid/millettioid clade</taxon>
        <taxon>Phaseoleae</taxon>
        <taxon>Mucuna</taxon>
    </lineage>
</organism>
<proteinExistence type="predicted"/>
<feature type="compositionally biased region" description="Basic and acidic residues" evidence="1">
    <location>
        <begin position="114"/>
        <end position="123"/>
    </location>
</feature>
<reference evidence="2" key="1">
    <citation type="submission" date="2018-05" db="EMBL/GenBank/DDBJ databases">
        <title>Draft genome of Mucuna pruriens seed.</title>
        <authorList>
            <person name="Nnadi N.E."/>
            <person name="Vos R."/>
            <person name="Hasami M.H."/>
            <person name="Devisetty U.K."/>
            <person name="Aguiy J.C."/>
        </authorList>
    </citation>
    <scope>NUCLEOTIDE SEQUENCE [LARGE SCALE GENOMIC DNA]</scope>
    <source>
        <strain evidence="2">JCA_2017</strain>
    </source>
</reference>
<feature type="region of interest" description="Disordered" evidence="1">
    <location>
        <begin position="20"/>
        <end position="123"/>
    </location>
</feature>
<evidence type="ECO:0000256" key="1">
    <source>
        <dbReference type="SAM" id="MobiDB-lite"/>
    </source>
</evidence>
<protein>
    <submittedName>
        <fullName evidence="2">Uncharacterized protein</fullName>
    </submittedName>
</protein>